<organism evidence="4">
    <name type="scientific">Caldithrix abyssi</name>
    <dbReference type="NCBI Taxonomy" id="187145"/>
    <lineage>
        <taxon>Bacteria</taxon>
        <taxon>Pseudomonadati</taxon>
        <taxon>Calditrichota</taxon>
        <taxon>Calditrichia</taxon>
        <taxon>Calditrichales</taxon>
        <taxon>Calditrichaceae</taxon>
        <taxon>Caldithrix</taxon>
    </lineage>
</organism>
<feature type="binding site" evidence="2">
    <location>
        <position position="101"/>
    </location>
    <ligand>
        <name>Mn(2+)</name>
        <dbReference type="ChEBI" id="CHEBI:29035"/>
        <label>2</label>
    </ligand>
</feature>
<feature type="domain" description="Peptidase M20 dimerisation" evidence="3">
    <location>
        <begin position="185"/>
        <end position="277"/>
    </location>
</feature>
<dbReference type="AlphaFoldDB" id="A0A7V4U470"/>
<dbReference type="Proteomes" id="UP000885779">
    <property type="component" value="Unassembled WGS sequence"/>
</dbReference>
<evidence type="ECO:0000259" key="3">
    <source>
        <dbReference type="Pfam" id="PF07687"/>
    </source>
</evidence>
<name>A0A7V4U470_CALAY</name>
<dbReference type="CDD" id="cd03886">
    <property type="entry name" value="M20_Acy1"/>
    <property type="match status" value="1"/>
</dbReference>
<feature type="binding site" evidence="2">
    <location>
        <position position="162"/>
    </location>
    <ligand>
        <name>Mn(2+)</name>
        <dbReference type="ChEBI" id="CHEBI:29035"/>
        <label>2</label>
    </ligand>
</feature>
<feature type="binding site" evidence="2">
    <location>
        <position position="103"/>
    </location>
    <ligand>
        <name>Mn(2+)</name>
        <dbReference type="ChEBI" id="CHEBI:29035"/>
        <label>2</label>
    </ligand>
</feature>
<feature type="binding site" evidence="2">
    <location>
        <position position="357"/>
    </location>
    <ligand>
        <name>Mn(2+)</name>
        <dbReference type="ChEBI" id="CHEBI:29035"/>
        <label>2</label>
    </ligand>
</feature>
<comment type="cofactor">
    <cofactor evidence="2">
        <name>Mn(2+)</name>
        <dbReference type="ChEBI" id="CHEBI:29035"/>
    </cofactor>
    <text evidence="2">The Mn(2+) ion enhances activity.</text>
</comment>
<keyword evidence="2" id="KW-0464">Manganese</keyword>
<gene>
    <name evidence="4" type="ORF">ENK44_12695</name>
</gene>
<dbReference type="PIRSF" id="PIRSF005962">
    <property type="entry name" value="Pept_M20D_amidohydro"/>
    <property type="match status" value="1"/>
</dbReference>
<dbReference type="InterPro" id="IPR002933">
    <property type="entry name" value="Peptidase_M20"/>
</dbReference>
<dbReference type="InterPro" id="IPR036264">
    <property type="entry name" value="Bact_exopeptidase_dim_dom"/>
</dbReference>
<dbReference type="GO" id="GO:0046872">
    <property type="term" value="F:metal ion binding"/>
    <property type="evidence" value="ECO:0007669"/>
    <property type="project" value="UniProtKB-KW"/>
</dbReference>
<keyword evidence="2" id="KW-0479">Metal-binding</keyword>
<dbReference type="Pfam" id="PF01546">
    <property type="entry name" value="Peptidase_M20"/>
    <property type="match status" value="1"/>
</dbReference>
<evidence type="ECO:0000256" key="2">
    <source>
        <dbReference type="PIRSR" id="PIRSR005962-1"/>
    </source>
</evidence>
<dbReference type="Gene3D" id="3.30.70.360">
    <property type="match status" value="1"/>
</dbReference>
<dbReference type="SUPFAM" id="SSF53187">
    <property type="entry name" value="Zn-dependent exopeptidases"/>
    <property type="match status" value="1"/>
</dbReference>
<protein>
    <submittedName>
        <fullName evidence="4">Amidohydrolase</fullName>
    </submittedName>
</protein>
<dbReference type="NCBIfam" id="TIGR01891">
    <property type="entry name" value="amidohydrolases"/>
    <property type="match status" value="1"/>
</dbReference>
<dbReference type="PANTHER" id="PTHR11014">
    <property type="entry name" value="PEPTIDASE M20 FAMILY MEMBER"/>
    <property type="match status" value="1"/>
</dbReference>
<proteinExistence type="predicted"/>
<evidence type="ECO:0000256" key="1">
    <source>
        <dbReference type="ARBA" id="ARBA00022801"/>
    </source>
</evidence>
<dbReference type="GO" id="GO:0016787">
    <property type="term" value="F:hydrolase activity"/>
    <property type="evidence" value="ECO:0007669"/>
    <property type="project" value="UniProtKB-KW"/>
</dbReference>
<comment type="caution">
    <text evidence="4">The sequence shown here is derived from an EMBL/GenBank/DDBJ whole genome shotgun (WGS) entry which is preliminary data.</text>
</comment>
<dbReference type="Pfam" id="PF07687">
    <property type="entry name" value="M20_dimer"/>
    <property type="match status" value="1"/>
</dbReference>
<keyword evidence="1" id="KW-0378">Hydrolase</keyword>
<dbReference type="Gene3D" id="3.40.630.10">
    <property type="entry name" value="Zn peptidases"/>
    <property type="match status" value="1"/>
</dbReference>
<accession>A0A7V4U470</accession>
<dbReference type="EMBL" id="DRQG01000115">
    <property type="protein sequence ID" value="HGY56559.1"/>
    <property type="molecule type" value="Genomic_DNA"/>
</dbReference>
<dbReference type="PANTHER" id="PTHR11014:SF63">
    <property type="entry name" value="METALLOPEPTIDASE, PUTATIVE (AFU_ORTHOLOGUE AFUA_6G09600)-RELATED"/>
    <property type="match status" value="1"/>
</dbReference>
<dbReference type="InterPro" id="IPR017439">
    <property type="entry name" value="Amidohydrolase"/>
</dbReference>
<sequence length="383" mass="42454">MADLNPKIQPIIKEILQIRRELHKSPELAYKEHKTTRLIKNTLNGWGIEFYPFEHLETGGYCMVGDGKPFVAFRADIDGLPVTEDASHTIRSLNEGFMHACGHDYHTALALGLIKYLHNNSDRLNNTVVFLFQPAEEAAPGGAEQVIKESVWKKVRKIVGVHVAPDISVGKFVLVNGAVQASSTSLFIEINAPGGHTSKPHETVDTIAVSSQYIVQLQKYIRHKNDPQETVVLVFGSIQGGGTHNIIPQKVTLRGTLRTLNNNILENTLEYIREFSNRFSSLYEADIRVSFPTNCPATINDSILLKIFSEYMKKTGKGGDLILRTKSSLGADDFAFYSKEVPGLYILLGAAGRGSLHSGNLELNEKVLHYALEPLAEFLMALQ</sequence>
<dbReference type="SUPFAM" id="SSF55031">
    <property type="entry name" value="Bacterial exopeptidase dimerisation domain"/>
    <property type="match status" value="1"/>
</dbReference>
<dbReference type="InterPro" id="IPR011650">
    <property type="entry name" value="Peptidase_M20_dimer"/>
</dbReference>
<feature type="binding site" evidence="2">
    <location>
        <position position="137"/>
    </location>
    <ligand>
        <name>Mn(2+)</name>
        <dbReference type="ChEBI" id="CHEBI:29035"/>
        <label>2</label>
    </ligand>
</feature>
<evidence type="ECO:0000313" key="4">
    <source>
        <dbReference type="EMBL" id="HGY56559.1"/>
    </source>
</evidence>
<reference evidence="4" key="1">
    <citation type="journal article" date="2020" name="mSystems">
        <title>Genome- and Community-Level Interaction Insights into Carbon Utilization and Element Cycling Functions of Hydrothermarchaeota in Hydrothermal Sediment.</title>
        <authorList>
            <person name="Zhou Z."/>
            <person name="Liu Y."/>
            <person name="Xu W."/>
            <person name="Pan J."/>
            <person name="Luo Z.H."/>
            <person name="Li M."/>
        </authorList>
    </citation>
    <scope>NUCLEOTIDE SEQUENCE [LARGE SCALE GENOMIC DNA]</scope>
    <source>
        <strain evidence="4">HyVt-577</strain>
    </source>
</reference>